<dbReference type="GO" id="GO:0016301">
    <property type="term" value="F:kinase activity"/>
    <property type="evidence" value="ECO:0007669"/>
    <property type="project" value="UniProtKB-KW"/>
</dbReference>
<evidence type="ECO:0000313" key="2">
    <source>
        <dbReference type="EMBL" id="PWZ27966.1"/>
    </source>
</evidence>
<dbReference type="ExpressionAtlas" id="A0A3L6F458">
    <property type="expression patterns" value="baseline and differential"/>
</dbReference>
<dbReference type="Proteomes" id="UP000251960">
    <property type="component" value="Chromosome 4"/>
</dbReference>
<dbReference type="Gene3D" id="1.25.10.10">
    <property type="entry name" value="Leucine-rich Repeat Variant"/>
    <property type="match status" value="1"/>
</dbReference>
<organism evidence="2 3">
    <name type="scientific">Zea mays</name>
    <name type="common">Maize</name>
    <dbReference type="NCBI Taxonomy" id="4577"/>
    <lineage>
        <taxon>Eukaryota</taxon>
        <taxon>Viridiplantae</taxon>
        <taxon>Streptophyta</taxon>
        <taxon>Embryophyta</taxon>
        <taxon>Tracheophyta</taxon>
        <taxon>Spermatophyta</taxon>
        <taxon>Magnoliopsida</taxon>
        <taxon>Liliopsida</taxon>
        <taxon>Poales</taxon>
        <taxon>Poaceae</taxon>
        <taxon>PACMAD clade</taxon>
        <taxon>Panicoideae</taxon>
        <taxon>Andropogonodae</taxon>
        <taxon>Andropogoneae</taxon>
        <taxon>Tripsacinae</taxon>
        <taxon>Zea</taxon>
    </lineage>
</organism>
<gene>
    <name evidence="2" type="primary">MAP3KE2</name>
    <name evidence="2" type="ORF">Zm00014a_006455</name>
</gene>
<dbReference type="EMBL" id="NCVQ01000005">
    <property type="protein sequence ID" value="PWZ27966.1"/>
    <property type="molecule type" value="Genomic_DNA"/>
</dbReference>
<dbReference type="InterPro" id="IPR052441">
    <property type="entry name" value="Armadillo-Ser/Thr_Kinase"/>
</dbReference>
<dbReference type="PANTHER" id="PTHR46618">
    <property type="entry name" value="ARMADILLO REPEAT-CONTAINING PROTEIN 3"/>
    <property type="match status" value="1"/>
</dbReference>
<keyword evidence="2" id="KW-0418">Kinase</keyword>
<protein>
    <submittedName>
        <fullName evidence="2">MAP3K epsilon protein kinase 2</fullName>
    </submittedName>
</protein>
<evidence type="ECO:0000256" key="1">
    <source>
        <dbReference type="ARBA" id="ARBA00022737"/>
    </source>
</evidence>
<keyword evidence="2" id="KW-0808">Transferase</keyword>
<dbReference type="InterPro" id="IPR016024">
    <property type="entry name" value="ARM-type_fold"/>
</dbReference>
<dbReference type="AlphaFoldDB" id="A0A3L6F458"/>
<sequence>MASNVVGLRSAASPLLYHFLAAMNQSSGRYISLRDTLKIMEFLVTLKSEFYLMDVFISVITFCSQLMIKGTNKIMPTLLHVLLVSQVLNALFNLCKINKRRQEQATENGIIPHLMKFVMSDSPLRQKVEQALLKKEAIQNLVKFFQDCPEQFFGHILDAFLKIITKSSRLNTAMATNGLTTLLIARLDHSNLVVTKVWRLEFI</sequence>
<name>A0A3L6F458_MAIZE</name>
<dbReference type="InterPro" id="IPR011989">
    <property type="entry name" value="ARM-like"/>
</dbReference>
<evidence type="ECO:0000313" key="3">
    <source>
        <dbReference type="Proteomes" id="UP000251960"/>
    </source>
</evidence>
<reference evidence="2 3" key="1">
    <citation type="journal article" date="2018" name="Nat. Genet.">
        <title>Extensive intraspecific gene order and gene structural variations between Mo17 and other maize genomes.</title>
        <authorList>
            <person name="Sun S."/>
            <person name="Zhou Y."/>
            <person name="Chen J."/>
            <person name="Shi J."/>
            <person name="Zhao H."/>
            <person name="Zhao H."/>
            <person name="Song W."/>
            <person name="Zhang M."/>
            <person name="Cui Y."/>
            <person name="Dong X."/>
            <person name="Liu H."/>
            <person name="Ma X."/>
            <person name="Jiao Y."/>
            <person name="Wang B."/>
            <person name="Wei X."/>
            <person name="Stein J.C."/>
            <person name="Glaubitz J.C."/>
            <person name="Lu F."/>
            <person name="Yu G."/>
            <person name="Liang C."/>
            <person name="Fengler K."/>
            <person name="Li B."/>
            <person name="Rafalski A."/>
            <person name="Schnable P.S."/>
            <person name="Ware D.H."/>
            <person name="Buckler E.S."/>
            <person name="Lai J."/>
        </authorList>
    </citation>
    <scope>NUCLEOTIDE SEQUENCE [LARGE SCALE GENOMIC DNA]</scope>
    <source>
        <strain evidence="3">cv. Missouri 17</strain>
        <tissue evidence="2">Seedling</tissue>
    </source>
</reference>
<comment type="caution">
    <text evidence="2">The sequence shown here is derived from an EMBL/GenBank/DDBJ whole genome shotgun (WGS) entry which is preliminary data.</text>
</comment>
<accession>A0A3L6F458</accession>
<keyword evidence="1" id="KW-0677">Repeat</keyword>
<dbReference type="SUPFAM" id="SSF48371">
    <property type="entry name" value="ARM repeat"/>
    <property type="match status" value="1"/>
</dbReference>
<proteinExistence type="predicted"/>
<dbReference type="PANTHER" id="PTHR46618:SF1">
    <property type="entry name" value="ARMADILLO REPEAT-CONTAINING PROTEIN 3"/>
    <property type="match status" value="1"/>
</dbReference>